<dbReference type="SUPFAM" id="SSF51905">
    <property type="entry name" value="FAD/NAD(P)-binding domain"/>
    <property type="match status" value="2"/>
</dbReference>
<dbReference type="PRINTS" id="PR00411">
    <property type="entry name" value="PNDRDTASEI"/>
</dbReference>
<dbReference type="PANTHER" id="PTHR43098:SF3">
    <property type="entry name" value="L-ORNITHINE N(5)-MONOOXYGENASE-RELATED"/>
    <property type="match status" value="1"/>
</dbReference>
<evidence type="ECO:0000256" key="5">
    <source>
        <dbReference type="ARBA" id="ARBA00022857"/>
    </source>
</evidence>
<dbReference type="Pfam" id="PF00743">
    <property type="entry name" value="FMO-like"/>
    <property type="match status" value="1"/>
</dbReference>
<sequence length="494" mass="56124">MTDTQEYDVLIVGAGFAGIHQLLNIRKLGLTAKILEEGDGLGGNWNWTRYPGARTDSEIPIYQFSNPELWRDWTFTEYFPDWRELQAYFRYVDNKMDISRDVLFNSCVVSAHWDDSGERWTVSTADGRVIRAQFFILCTGQTSKFHKPDFKGLDTFNGELYHTSRWPAEYDLNGKKVGVIGTGASGVQVIQAVAPIVSHLTVFQRTPNFALPMRQQTVNADEDRKAKRDLYPIMFSRRMQTFSGFYYDVDHKPIADTTPEERALMLEDLWAGKGLRFWLGAYAELWSNQKFNDEVYAFWRKKVTERIGPDPILQEKLAPLNSPHPFGVRRPSLEQGYFEIFSRPNVTLVDVNEAAIEEILPTGIRTSDGIEHILDVLVLATGFDLLTGAFTSIDIRGQDSISIKEKWADGVQSYLGVASATYPNMFWIYGPQSPSALAIAPTAILSLDYAHPHYNNIVDTITGVWKRLGHRLYQIHEAEQLLKHCPYRGGTACV</sequence>
<evidence type="ECO:0000256" key="1">
    <source>
        <dbReference type="ARBA" id="ARBA00001974"/>
    </source>
</evidence>
<evidence type="ECO:0000256" key="3">
    <source>
        <dbReference type="ARBA" id="ARBA00022630"/>
    </source>
</evidence>
<keyword evidence="3" id="KW-0285">Flavoprotein</keyword>
<evidence type="ECO:0000256" key="7">
    <source>
        <dbReference type="ARBA" id="ARBA00023033"/>
    </source>
</evidence>
<evidence type="ECO:0000313" key="9">
    <source>
        <dbReference type="Proteomes" id="UP001163846"/>
    </source>
</evidence>
<dbReference type="Gene3D" id="3.50.50.60">
    <property type="entry name" value="FAD/NAD(P)-binding domain"/>
    <property type="match status" value="2"/>
</dbReference>
<dbReference type="GO" id="GO:0004499">
    <property type="term" value="F:N,N-dimethylaniline monooxygenase activity"/>
    <property type="evidence" value="ECO:0007669"/>
    <property type="project" value="InterPro"/>
</dbReference>
<comment type="caution">
    <text evidence="8">The sequence shown here is derived from an EMBL/GenBank/DDBJ whole genome shotgun (WGS) entry which is preliminary data.</text>
</comment>
<evidence type="ECO:0008006" key="10">
    <source>
        <dbReference type="Google" id="ProtNLM"/>
    </source>
</evidence>
<keyword evidence="9" id="KW-1185">Reference proteome</keyword>
<dbReference type="AlphaFoldDB" id="A0AA38UFT2"/>
<reference evidence="8" key="1">
    <citation type="submission" date="2022-08" db="EMBL/GenBank/DDBJ databases">
        <authorList>
            <consortium name="DOE Joint Genome Institute"/>
            <person name="Min B."/>
            <person name="Riley R."/>
            <person name="Sierra-Patev S."/>
            <person name="Naranjo-Ortiz M."/>
            <person name="Looney B."/>
            <person name="Konkel Z."/>
            <person name="Slot J.C."/>
            <person name="Sakamoto Y."/>
            <person name="Steenwyk J.L."/>
            <person name="Rokas A."/>
            <person name="Carro J."/>
            <person name="Camarero S."/>
            <person name="Ferreira P."/>
            <person name="Molpeceres G."/>
            <person name="Ruiz-Duenas F.J."/>
            <person name="Serrano A."/>
            <person name="Henrissat B."/>
            <person name="Drula E."/>
            <person name="Hughes K.W."/>
            <person name="Mata J.L."/>
            <person name="Ishikawa N.K."/>
            <person name="Vargas-Isla R."/>
            <person name="Ushijima S."/>
            <person name="Smith C.A."/>
            <person name="Ahrendt S."/>
            <person name="Andreopoulos W."/>
            <person name="He G."/>
            <person name="Labutti K."/>
            <person name="Lipzen A."/>
            <person name="Ng V."/>
            <person name="Sandor L."/>
            <person name="Barry K."/>
            <person name="Martinez A.T."/>
            <person name="Xiao Y."/>
            <person name="Gibbons J.G."/>
            <person name="Terashima K."/>
            <person name="Hibbett D.S."/>
            <person name="Grigoriev I.V."/>
        </authorList>
    </citation>
    <scope>NUCLEOTIDE SEQUENCE</scope>
    <source>
        <strain evidence="8">TFB9207</strain>
    </source>
</reference>
<dbReference type="PANTHER" id="PTHR43098">
    <property type="entry name" value="L-ORNITHINE N(5)-MONOOXYGENASE-RELATED"/>
    <property type="match status" value="1"/>
</dbReference>
<dbReference type="EMBL" id="MU806118">
    <property type="protein sequence ID" value="KAJ3839596.1"/>
    <property type="molecule type" value="Genomic_DNA"/>
</dbReference>
<evidence type="ECO:0000256" key="2">
    <source>
        <dbReference type="ARBA" id="ARBA00010139"/>
    </source>
</evidence>
<name>A0AA38UFT2_9AGAR</name>
<organism evidence="8 9">
    <name type="scientific">Lentinula raphanica</name>
    <dbReference type="NCBI Taxonomy" id="153919"/>
    <lineage>
        <taxon>Eukaryota</taxon>
        <taxon>Fungi</taxon>
        <taxon>Dikarya</taxon>
        <taxon>Basidiomycota</taxon>
        <taxon>Agaricomycotina</taxon>
        <taxon>Agaricomycetes</taxon>
        <taxon>Agaricomycetidae</taxon>
        <taxon>Agaricales</taxon>
        <taxon>Marasmiineae</taxon>
        <taxon>Omphalotaceae</taxon>
        <taxon>Lentinula</taxon>
    </lineage>
</organism>
<keyword evidence="4" id="KW-0274">FAD</keyword>
<dbReference type="InterPro" id="IPR020946">
    <property type="entry name" value="Flavin_mOase-like"/>
</dbReference>
<accession>A0AA38UFT2</accession>
<dbReference type="Proteomes" id="UP001163846">
    <property type="component" value="Unassembled WGS sequence"/>
</dbReference>
<keyword evidence="6" id="KW-0560">Oxidoreductase</keyword>
<gene>
    <name evidence="8" type="ORF">F5878DRAFT_111077</name>
</gene>
<evidence type="ECO:0000256" key="4">
    <source>
        <dbReference type="ARBA" id="ARBA00022827"/>
    </source>
</evidence>
<keyword evidence="7" id="KW-0503">Monooxygenase</keyword>
<dbReference type="InterPro" id="IPR050775">
    <property type="entry name" value="FAD-binding_Monooxygenases"/>
</dbReference>
<proteinExistence type="inferred from homology"/>
<dbReference type="GO" id="GO:0050661">
    <property type="term" value="F:NADP binding"/>
    <property type="evidence" value="ECO:0007669"/>
    <property type="project" value="InterPro"/>
</dbReference>
<protein>
    <recommendedName>
        <fullName evidence="10">Cyclohexanone monooxygenase</fullName>
    </recommendedName>
</protein>
<evidence type="ECO:0000256" key="6">
    <source>
        <dbReference type="ARBA" id="ARBA00023002"/>
    </source>
</evidence>
<comment type="cofactor">
    <cofactor evidence="1">
        <name>FAD</name>
        <dbReference type="ChEBI" id="CHEBI:57692"/>
    </cofactor>
</comment>
<dbReference type="InterPro" id="IPR036188">
    <property type="entry name" value="FAD/NAD-bd_sf"/>
</dbReference>
<comment type="similarity">
    <text evidence="2">Belongs to the FAD-binding monooxygenase family.</text>
</comment>
<dbReference type="GO" id="GO:0050660">
    <property type="term" value="F:flavin adenine dinucleotide binding"/>
    <property type="evidence" value="ECO:0007669"/>
    <property type="project" value="InterPro"/>
</dbReference>
<keyword evidence="5" id="KW-0521">NADP</keyword>
<evidence type="ECO:0000313" key="8">
    <source>
        <dbReference type="EMBL" id="KAJ3839596.1"/>
    </source>
</evidence>